<proteinExistence type="predicted"/>
<dbReference type="OrthoDB" id="10370094at2759"/>
<comment type="caution">
    <text evidence="1">The sequence shown here is derived from an EMBL/GenBank/DDBJ whole genome shotgun (WGS) entry which is preliminary data.</text>
</comment>
<dbReference type="EMBL" id="SMMG02000006">
    <property type="protein sequence ID" value="KAA3469835.1"/>
    <property type="molecule type" value="Genomic_DNA"/>
</dbReference>
<dbReference type="Proteomes" id="UP000325315">
    <property type="component" value="Unassembled WGS sequence"/>
</dbReference>
<gene>
    <name evidence="1" type="ORF">EPI10_015587</name>
</gene>
<keyword evidence="2" id="KW-1185">Reference proteome</keyword>
<evidence type="ECO:0000313" key="2">
    <source>
        <dbReference type="Proteomes" id="UP000325315"/>
    </source>
</evidence>
<protein>
    <submittedName>
        <fullName evidence="1">Uncharacterized protein</fullName>
    </submittedName>
</protein>
<accession>A0A5B6VLA4</accession>
<name>A0A5B6VLA4_9ROSI</name>
<sequence length="131" mass="14313">MVSATPSTTTTSLRFISIPISIACRHANASAAKGLGTFLFITVLDPIIFPPEVLHTNPELEVVPVASIAPFQSIGQGLIGVSLHARLRFWQPKWPRWHTPPSVAAQLREGLDTFESLELLDVASPYNNARQ</sequence>
<organism evidence="1 2">
    <name type="scientific">Gossypium australe</name>
    <dbReference type="NCBI Taxonomy" id="47621"/>
    <lineage>
        <taxon>Eukaryota</taxon>
        <taxon>Viridiplantae</taxon>
        <taxon>Streptophyta</taxon>
        <taxon>Embryophyta</taxon>
        <taxon>Tracheophyta</taxon>
        <taxon>Spermatophyta</taxon>
        <taxon>Magnoliopsida</taxon>
        <taxon>eudicotyledons</taxon>
        <taxon>Gunneridae</taxon>
        <taxon>Pentapetalae</taxon>
        <taxon>rosids</taxon>
        <taxon>malvids</taxon>
        <taxon>Malvales</taxon>
        <taxon>Malvaceae</taxon>
        <taxon>Malvoideae</taxon>
        <taxon>Gossypium</taxon>
    </lineage>
</organism>
<reference evidence="2" key="1">
    <citation type="journal article" date="2019" name="Plant Biotechnol. J.">
        <title>Genome sequencing of the Australian wild diploid species Gossypium australe highlights disease resistance and delayed gland morphogenesis.</title>
        <authorList>
            <person name="Cai Y."/>
            <person name="Cai X."/>
            <person name="Wang Q."/>
            <person name="Wang P."/>
            <person name="Zhang Y."/>
            <person name="Cai C."/>
            <person name="Xu Y."/>
            <person name="Wang K."/>
            <person name="Zhou Z."/>
            <person name="Wang C."/>
            <person name="Geng S."/>
            <person name="Li B."/>
            <person name="Dong Q."/>
            <person name="Hou Y."/>
            <person name="Wang H."/>
            <person name="Ai P."/>
            <person name="Liu Z."/>
            <person name="Yi F."/>
            <person name="Sun M."/>
            <person name="An G."/>
            <person name="Cheng J."/>
            <person name="Zhang Y."/>
            <person name="Shi Q."/>
            <person name="Xie Y."/>
            <person name="Shi X."/>
            <person name="Chang Y."/>
            <person name="Huang F."/>
            <person name="Chen Y."/>
            <person name="Hong S."/>
            <person name="Mi L."/>
            <person name="Sun Q."/>
            <person name="Zhang L."/>
            <person name="Zhou B."/>
            <person name="Peng R."/>
            <person name="Zhang X."/>
            <person name="Liu F."/>
        </authorList>
    </citation>
    <scope>NUCLEOTIDE SEQUENCE [LARGE SCALE GENOMIC DNA]</scope>
    <source>
        <strain evidence="2">cv. PA1801</strain>
    </source>
</reference>
<evidence type="ECO:0000313" key="1">
    <source>
        <dbReference type="EMBL" id="KAA3469835.1"/>
    </source>
</evidence>
<dbReference type="AlphaFoldDB" id="A0A5B6VLA4"/>